<keyword evidence="1" id="KW-0472">Membrane</keyword>
<feature type="transmembrane region" description="Helical" evidence="1">
    <location>
        <begin position="6"/>
        <end position="29"/>
    </location>
</feature>
<dbReference type="RefSeq" id="WP_108960638.1">
    <property type="nucleotide sequence ID" value="NZ_BFAZ01000009.1"/>
</dbReference>
<evidence type="ECO:0000256" key="1">
    <source>
        <dbReference type="SAM" id="Phobius"/>
    </source>
</evidence>
<evidence type="ECO:0000313" key="2">
    <source>
        <dbReference type="EMBL" id="GBF43764.1"/>
    </source>
</evidence>
<accession>A0A2P2DGL0</accession>
<dbReference type="AlphaFoldDB" id="A0A2P2DGL0"/>
<keyword evidence="1" id="KW-1133">Transmembrane helix</keyword>
<dbReference type="EMBL" id="BFAZ01000009">
    <property type="protein sequence ID" value="GBF43764.1"/>
    <property type="molecule type" value="Genomic_DNA"/>
</dbReference>
<evidence type="ECO:0000313" key="3">
    <source>
        <dbReference type="Proteomes" id="UP000245206"/>
    </source>
</evidence>
<proteinExistence type="predicted"/>
<protein>
    <submittedName>
        <fullName evidence="2">Lipoprotein</fullName>
    </submittedName>
</protein>
<gene>
    <name evidence="2" type="ORF">LPTSP2_30670</name>
</gene>
<organism evidence="2 3">
    <name type="scientific">Leptospira ellinghausenii</name>
    <dbReference type="NCBI Taxonomy" id="1917822"/>
    <lineage>
        <taxon>Bacteria</taxon>
        <taxon>Pseudomonadati</taxon>
        <taxon>Spirochaetota</taxon>
        <taxon>Spirochaetia</taxon>
        <taxon>Leptospirales</taxon>
        <taxon>Leptospiraceae</taxon>
        <taxon>Leptospira</taxon>
    </lineage>
</organism>
<reference evidence="3" key="1">
    <citation type="journal article" date="2019" name="Microbiol. Immunol.">
        <title>Molecular and phenotypic characterization of Leptospira johnsonii sp. nov., Leptospira ellinghausenii sp. nov. and Leptospira ryugenii sp. nov. isolated from soil and water in Japan.</title>
        <authorList>
            <person name="Masuzawa T."/>
            <person name="Saito M."/>
            <person name="Nakao R."/>
            <person name="Nikaido Y."/>
            <person name="Matsumoto M."/>
            <person name="Ogawa M."/>
            <person name="Yokoyama M."/>
            <person name="Hidaka Y."/>
            <person name="Tomita J."/>
            <person name="Sakakibara K."/>
            <person name="Suzuki K."/>
            <person name="Yasuda S."/>
            <person name="Sato H."/>
            <person name="Yamaguchi M."/>
            <person name="Yoshida S.I."/>
            <person name="Koizumi N."/>
            <person name="Kawamura Y."/>
        </authorList>
    </citation>
    <scope>NUCLEOTIDE SEQUENCE [LARGE SCALE GENOMIC DNA]</scope>
    <source>
        <strain evidence="3">E18</strain>
    </source>
</reference>
<dbReference type="InterPro" id="IPR058083">
    <property type="entry name" value="LIC_11090-like"/>
</dbReference>
<dbReference type="OrthoDB" id="328537at2"/>
<dbReference type="NCBIfam" id="NF047775">
    <property type="entry name" value="LIC_11090_fam"/>
    <property type="match status" value="1"/>
</dbReference>
<dbReference type="Proteomes" id="UP000245206">
    <property type="component" value="Unassembled WGS sequence"/>
</dbReference>
<sequence>MVSIRWISGLLTLVLTTQFFFLGSGLLGYCLESNSKICKCNHGSKKEKHSNSEDQLFLDKQSVNLSASYDPNHSHTKELALKPNCHDAKNGEAHLCSCEKKKKDAMSLRMHHQTMDRPNFTFVLTVPILFSYLVFESPSTLEDGKLPTLLRPPRNT</sequence>
<comment type="caution">
    <text evidence="2">The sequence shown here is derived from an EMBL/GenBank/DDBJ whole genome shotgun (WGS) entry which is preliminary data.</text>
</comment>
<keyword evidence="3" id="KW-1185">Reference proteome</keyword>
<keyword evidence="2" id="KW-0449">Lipoprotein</keyword>
<name>A0A2P2DGL0_9LEPT</name>
<keyword evidence="1" id="KW-0812">Transmembrane</keyword>